<dbReference type="InterPro" id="IPR001841">
    <property type="entry name" value="Znf_RING"/>
</dbReference>
<dbReference type="Proteomes" id="UP001279734">
    <property type="component" value="Unassembled WGS sequence"/>
</dbReference>
<dbReference type="SUPFAM" id="SSF57850">
    <property type="entry name" value="RING/U-box"/>
    <property type="match status" value="1"/>
</dbReference>
<keyword evidence="2" id="KW-0175">Coiled coil</keyword>
<gene>
    <name evidence="4" type="ORF">Nepgr_027929</name>
</gene>
<keyword evidence="1" id="KW-0479">Metal-binding</keyword>
<reference evidence="4" key="1">
    <citation type="submission" date="2023-05" db="EMBL/GenBank/DDBJ databases">
        <title>Nepenthes gracilis genome sequencing.</title>
        <authorList>
            <person name="Fukushima K."/>
        </authorList>
    </citation>
    <scope>NUCLEOTIDE SEQUENCE</scope>
    <source>
        <strain evidence="4">SING2019-196</strain>
    </source>
</reference>
<keyword evidence="5" id="KW-1185">Reference proteome</keyword>
<dbReference type="EMBL" id="BSYO01000030">
    <property type="protein sequence ID" value="GMH26086.1"/>
    <property type="molecule type" value="Genomic_DNA"/>
</dbReference>
<dbReference type="PROSITE" id="PS50089">
    <property type="entry name" value="ZF_RING_2"/>
    <property type="match status" value="1"/>
</dbReference>
<dbReference type="FunFam" id="3.30.40.10:FF:000660">
    <property type="entry name" value="RING/U-box superfamily protein"/>
    <property type="match status" value="1"/>
</dbReference>
<organism evidence="4 5">
    <name type="scientific">Nepenthes gracilis</name>
    <name type="common">Slender pitcher plant</name>
    <dbReference type="NCBI Taxonomy" id="150966"/>
    <lineage>
        <taxon>Eukaryota</taxon>
        <taxon>Viridiplantae</taxon>
        <taxon>Streptophyta</taxon>
        <taxon>Embryophyta</taxon>
        <taxon>Tracheophyta</taxon>
        <taxon>Spermatophyta</taxon>
        <taxon>Magnoliopsida</taxon>
        <taxon>eudicotyledons</taxon>
        <taxon>Gunneridae</taxon>
        <taxon>Pentapetalae</taxon>
        <taxon>Caryophyllales</taxon>
        <taxon>Nepenthaceae</taxon>
        <taxon>Nepenthes</taxon>
    </lineage>
</organism>
<feature type="domain" description="RING-type" evidence="3">
    <location>
        <begin position="156"/>
        <end position="194"/>
    </location>
</feature>
<dbReference type="SMART" id="SM00184">
    <property type="entry name" value="RING"/>
    <property type="match status" value="1"/>
</dbReference>
<dbReference type="PANTHER" id="PTHR15315:SF22">
    <property type="entry name" value="OS01G0905700 PROTEIN"/>
    <property type="match status" value="1"/>
</dbReference>
<dbReference type="InterPro" id="IPR013083">
    <property type="entry name" value="Znf_RING/FYVE/PHD"/>
</dbReference>
<dbReference type="GO" id="GO:0008270">
    <property type="term" value="F:zinc ion binding"/>
    <property type="evidence" value="ECO:0007669"/>
    <property type="project" value="UniProtKB-KW"/>
</dbReference>
<comment type="caution">
    <text evidence="4">The sequence shown here is derived from an EMBL/GenBank/DDBJ whole genome shotgun (WGS) entry which is preliminary data.</text>
</comment>
<dbReference type="PANTHER" id="PTHR15315">
    <property type="entry name" value="RING FINGER PROTEIN 41, 151"/>
    <property type="match status" value="1"/>
</dbReference>
<protein>
    <recommendedName>
        <fullName evidence="3">RING-type domain-containing protein</fullName>
    </recommendedName>
</protein>
<evidence type="ECO:0000259" key="3">
    <source>
        <dbReference type="PROSITE" id="PS50089"/>
    </source>
</evidence>
<dbReference type="GO" id="GO:0016567">
    <property type="term" value="P:protein ubiquitination"/>
    <property type="evidence" value="ECO:0007669"/>
    <property type="project" value="TreeGrafter"/>
</dbReference>
<evidence type="ECO:0000313" key="4">
    <source>
        <dbReference type="EMBL" id="GMH26086.1"/>
    </source>
</evidence>
<evidence type="ECO:0000313" key="5">
    <source>
        <dbReference type="Proteomes" id="UP001279734"/>
    </source>
</evidence>
<name>A0AAD3Y424_NEPGR</name>
<keyword evidence="1" id="KW-0862">Zinc</keyword>
<dbReference type="GO" id="GO:0061630">
    <property type="term" value="F:ubiquitin protein ligase activity"/>
    <property type="evidence" value="ECO:0007669"/>
    <property type="project" value="TreeGrafter"/>
</dbReference>
<keyword evidence="1" id="KW-0863">Zinc-finger</keyword>
<dbReference type="Pfam" id="PF13920">
    <property type="entry name" value="zf-C3HC4_3"/>
    <property type="match status" value="1"/>
</dbReference>
<feature type="coiled-coil region" evidence="2">
    <location>
        <begin position="8"/>
        <end position="35"/>
    </location>
</feature>
<proteinExistence type="predicted"/>
<evidence type="ECO:0000256" key="1">
    <source>
        <dbReference type="PROSITE-ProRule" id="PRU00175"/>
    </source>
</evidence>
<evidence type="ECO:0000256" key="2">
    <source>
        <dbReference type="SAM" id="Coils"/>
    </source>
</evidence>
<dbReference type="Gene3D" id="3.30.40.10">
    <property type="entry name" value="Zinc/RING finger domain, C3HC4 (zinc finger)"/>
    <property type="match status" value="1"/>
</dbReference>
<sequence length="251" mass="29512">MWQKQPSKSSYRESIKALEADLEHANNLAAALHRDYCGDYIQMRLSYSPLAPFFLYFIEWMGCRCTDTLPNFLGLLQILVYKGYVDGIPTMSSEEKKATLRDFYDVLFPSLRQLEGDLIESEECHKRNRCSEVLSRKRTEDKRKLSERDLERDDECGICMEICTKMVLPRCGHSLCIRCFHDWNARSKSCPFCRGSLKRVNSKDLWVLITNFDVKDTMTIVRENISRFYLYVDGLPRHVRDSNVFVYDYMI</sequence>
<accession>A0AAD3Y424</accession>
<dbReference type="AlphaFoldDB" id="A0AAD3Y424"/>